<evidence type="ECO:0000256" key="3">
    <source>
        <dbReference type="ARBA" id="ARBA00022729"/>
    </source>
</evidence>
<dbReference type="SUPFAM" id="SSF53850">
    <property type="entry name" value="Periplasmic binding protein-like II"/>
    <property type="match status" value="1"/>
</dbReference>
<dbReference type="RefSeq" id="WP_111490804.1">
    <property type="nucleotide sequence ID" value="NZ_CP031264.1"/>
</dbReference>
<dbReference type="GO" id="GO:0042956">
    <property type="term" value="P:maltodextrin transmembrane transport"/>
    <property type="evidence" value="ECO:0007669"/>
    <property type="project" value="TreeGrafter"/>
</dbReference>
<dbReference type="InterPro" id="IPR006059">
    <property type="entry name" value="SBP"/>
</dbReference>
<name>A0A345SS12_9ACTN</name>
<evidence type="ECO:0000313" key="6">
    <source>
        <dbReference type="Proteomes" id="UP000249340"/>
    </source>
</evidence>
<keyword evidence="6" id="KW-1185">Reference proteome</keyword>
<evidence type="ECO:0000256" key="4">
    <source>
        <dbReference type="SAM" id="SignalP"/>
    </source>
</evidence>
<sequence>MTARRAATAAAVCGAFLLAGCSSGFGSDSSAKQETSSGGQKLTVMIGSSGDAETNAVKSATAAWAKKTGNSVTVVPAQNLDQQLGQALAGGKPPDVFYVGSSTFANYAKGNSLYAYGDQLSSKDDFSASLRSSFSYDGKFVCAPKDSSTLALEINTAMWKKAGLTEADYPTTWNDLEKVAKKLTSGKVTGLVVDTSYNRLGAFFKEAGGWITDADQTKVTADSPGNLQALTFVKKMLSEGVMKLPKQVDTGWGGEALGTGKAAMTIEGNWITGAMASDYPSVDYKVIPLPQGPVGKGTLSFSTCWGIANKSAHHAAAVSLVESLTTVDQQLAFAGAFGVMPSRTSALAGYEAKFPEAKVFADGSAYAQGPVTLPGFSKVLTQFDSDLAGLATADPKKILSDFQANAQQVLDSGN</sequence>
<evidence type="ECO:0000313" key="5">
    <source>
        <dbReference type="EMBL" id="AXI76517.1"/>
    </source>
</evidence>
<evidence type="ECO:0000256" key="1">
    <source>
        <dbReference type="ARBA" id="ARBA00008520"/>
    </source>
</evidence>
<accession>A0A345SS12</accession>
<feature type="signal peptide" evidence="4">
    <location>
        <begin position="1"/>
        <end position="26"/>
    </location>
</feature>
<dbReference type="AlphaFoldDB" id="A0A345SS12"/>
<evidence type="ECO:0000256" key="2">
    <source>
        <dbReference type="ARBA" id="ARBA00022448"/>
    </source>
</evidence>
<dbReference type="EMBL" id="CP031264">
    <property type="protein sequence ID" value="AXI76517.1"/>
    <property type="molecule type" value="Genomic_DNA"/>
</dbReference>
<dbReference type="Pfam" id="PF13416">
    <property type="entry name" value="SBP_bac_8"/>
    <property type="match status" value="1"/>
</dbReference>
<reference evidence="6" key="1">
    <citation type="submission" date="2018-07" db="EMBL/GenBank/DDBJ databases">
        <title>Streptacidiphilus bronchialis DSM 106435 chromosome.</title>
        <authorList>
            <person name="Batra D."/>
            <person name="Gulvik C.A."/>
        </authorList>
    </citation>
    <scope>NUCLEOTIDE SEQUENCE [LARGE SCALE GENOMIC DNA]</scope>
    <source>
        <strain evidence="6">DSM 106435</strain>
    </source>
</reference>
<dbReference type="KEGG" id="stri:C7M71_002555"/>
<feature type="chain" id="PRO_5039530341" evidence="4">
    <location>
        <begin position="27"/>
        <end position="414"/>
    </location>
</feature>
<dbReference type="Proteomes" id="UP000249340">
    <property type="component" value="Chromosome"/>
</dbReference>
<dbReference type="OrthoDB" id="366726at2"/>
<dbReference type="Gene3D" id="3.40.190.10">
    <property type="entry name" value="Periplasmic binding protein-like II"/>
    <property type="match status" value="1"/>
</dbReference>
<keyword evidence="2" id="KW-0813">Transport</keyword>
<keyword evidence="3 4" id="KW-0732">Signal</keyword>
<dbReference type="GO" id="GO:1901982">
    <property type="term" value="F:maltose binding"/>
    <property type="evidence" value="ECO:0007669"/>
    <property type="project" value="TreeGrafter"/>
</dbReference>
<gene>
    <name evidence="5" type="ORF">C7M71_002555</name>
</gene>
<dbReference type="PANTHER" id="PTHR30061">
    <property type="entry name" value="MALTOSE-BINDING PERIPLASMIC PROTEIN"/>
    <property type="match status" value="1"/>
</dbReference>
<dbReference type="PANTHER" id="PTHR30061:SF50">
    <property type="entry name" value="MALTOSE_MALTODEXTRIN-BINDING PERIPLASMIC PROTEIN"/>
    <property type="match status" value="1"/>
</dbReference>
<dbReference type="GO" id="GO:0055052">
    <property type="term" value="C:ATP-binding cassette (ABC) transporter complex, substrate-binding subunit-containing"/>
    <property type="evidence" value="ECO:0007669"/>
    <property type="project" value="TreeGrafter"/>
</dbReference>
<dbReference type="GO" id="GO:0015768">
    <property type="term" value="P:maltose transport"/>
    <property type="evidence" value="ECO:0007669"/>
    <property type="project" value="TreeGrafter"/>
</dbReference>
<proteinExistence type="inferred from homology"/>
<protein>
    <submittedName>
        <fullName evidence="5">Extracellular solute-binding protein</fullName>
    </submittedName>
</protein>
<comment type="similarity">
    <text evidence="1">Belongs to the bacterial solute-binding protein 1 family.</text>
</comment>
<organism evidence="5 6">
    <name type="scientific">Peterkaempfera bronchialis</name>
    <dbReference type="NCBI Taxonomy" id="2126346"/>
    <lineage>
        <taxon>Bacteria</taxon>
        <taxon>Bacillati</taxon>
        <taxon>Actinomycetota</taxon>
        <taxon>Actinomycetes</taxon>
        <taxon>Kitasatosporales</taxon>
        <taxon>Streptomycetaceae</taxon>
        <taxon>Peterkaempfera</taxon>
    </lineage>
</organism>
<dbReference type="PROSITE" id="PS51257">
    <property type="entry name" value="PROKAR_LIPOPROTEIN"/>
    <property type="match status" value="1"/>
</dbReference>